<comment type="similarity">
    <text evidence="2">Belongs to the GSP F family.</text>
</comment>
<dbReference type="InterPro" id="IPR042094">
    <property type="entry name" value="T2SS_GspF_sf"/>
</dbReference>
<gene>
    <name evidence="10" type="ORF">MNBD_CPR01-179</name>
</gene>
<dbReference type="GO" id="GO:0005886">
    <property type="term" value="C:plasma membrane"/>
    <property type="evidence" value="ECO:0007669"/>
    <property type="project" value="UniProtKB-SubCell"/>
</dbReference>
<sequence length="403" mass="44206">MKFNVTVRNKDNSEDKRIIEATSRFAIYEQIEKEGATVVTLAEGSSLALPSWLNIKFGTGISADDVVLMTRNLGSMLHAGLTLSRSLSVVERQTRNKNLKAILTAVSFSVKKGSSFHEALSEHPKVFPKLFISMAHAGEESGTLSQALALVGTQMERARNLTKKVRGAMIYPSIIIIAMIIIFVLMLMFVVPTLTNTFTQLGVKLPLATRVIVAVSDFLTGHTILFLMSVAVLVTSVWAFAHSKFGSRILFKGVMITPVIGELMRETYAARTARTLSSLLSSGVDMLDALSITREVVSTESFAVIIKEAENRVRKGDQLSEAFLEHEKIYPTMFSDMIEVGEETGQVADMLKQVADYYEEDVERRTKDLSTIIEPVLMLLIGSGVGVFAIAIIAPIYSLSSAI</sequence>
<reference evidence="10" key="1">
    <citation type="submission" date="2018-06" db="EMBL/GenBank/DDBJ databases">
        <authorList>
            <person name="Zhirakovskaya E."/>
        </authorList>
    </citation>
    <scope>NUCLEOTIDE SEQUENCE</scope>
</reference>
<evidence type="ECO:0000256" key="5">
    <source>
        <dbReference type="ARBA" id="ARBA00022692"/>
    </source>
</evidence>
<dbReference type="Gene3D" id="1.20.81.30">
    <property type="entry name" value="Type II secretion system (T2SS), domain F"/>
    <property type="match status" value="2"/>
</dbReference>
<evidence type="ECO:0000256" key="1">
    <source>
        <dbReference type="ARBA" id="ARBA00004429"/>
    </source>
</evidence>
<dbReference type="AlphaFoldDB" id="A0A3B0V2E0"/>
<feature type="transmembrane region" description="Helical" evidence="8">
    <location>
        <begin position="169"/>
        <end position="191"/>
    </location>
</feature>
<name>A0A3B0V2E0_9ZZZZ</name>
<dbReference type="Pfam" id="PF00482">
    <property type="entry name" value="T2SSF"/>
    <property type="match status" value="2"/>
</dbReference>
<feature type="domain" description="Type II secretion system protein GspF" evidence="9">
    <location>
        <begin position="273"/>
        <end position="395"/>
    </location>
</feature>
<keyword evidence="6 8" id="KW-1133">Transmembrane helix</keyword>
<evidence type="ECO:0000256" key="8">
    <source>
        <dbReference type="SAM" id="Phobius"/>
    </source>
</evidence>
<evidence type="ECO:0000259" key="9">
    <source>
        <dbReference type="Pfam" id="PF00482"/>
    </source>
</evidence>
<dbReference type="InterPro" id="IPR018076">
    <property type="entry name" value="T2SS_GspF_dom"/>
</dbReference>
<protein>
    <recommendedName>
        <fullName evidence="9">Type II secretion system protein GspF domain-containing protein</fullName>
    </recommendedName>
</protein>
<feature type="transmembrane region" description="Helical" evidence="8">
    <location>
        <begin position="376"/>
        <end position="397"/>
    </location>
</feature>
<dbReference type="FunFam" id="1.20.81.30:FF:000001">
    <property type="entry name" value="Type II secretion system protein F"/>
    <property type="match status" value="2"/>
</dbReference>
<evidence type="ECO:0000256" key="2">
    <source>
        <dbReference type="ARBA" id="ARBA00005745"/>
    </source>
</evidence>
<keyword evidence="5 8" id="KW-0812">Transmembrane</keyword>
<proteinExistence type="inferred from homology"/>
<organism evidence="10">
    <name type="scientific">hydrothermal vent metagenome</name>
    <dbReference type="NCBI Taxonomy" id="652676"/>
    <lineage>
        <taxon>unclassified sequences</taxon>
        <taxon>metagenomes</taxon>
        <taxon>ecological metagenomes</taxon>
    </lineage>
</organism>
<keyword evidence="4" id="KW-0997">Cell inner membrane</keyword>
<dbReference type="PRINTS" id="PR00812">
    <property type="entry name" value="BCTERIALGSPF"/>
</dbReference>
<keyword evidence="7 8" id="KW-0472">Membrane</keyword>
<accession>A0A3B0V2E0</accession>
<comment type="subcellular location">
    <subcellularLocation>
        <location evidence="1">Cell inner membrane</location>
        <topology evidence="1">Multi-pass membrane protein</topology>
    </subcellularLocation>
</comment>
<evidence type="ECO:0000256" key="7">
    <source>
        <dbReference type="ARBA" id="ARBA00023136"/>
    </source>
</evidence>
<evidence type="ECO:0000256" key="6">
    <source>
        <dbReference type="ARBA" id="ARBA00022989"/>
    </source>
</evidence>
<dbReference type="EMBL" id="UOEV01000071">
    <property type="protein sequence ID" value="VAW32912.1"/>
    <property type="molecule type" value="Genomic_DNA"/>
</dbReference>
<dbReference type="PANTHER" id="PTHR30012">
    <property type="entry name" value="GENERAL SECRETION PATHWAY PROTEIN"/>
    <property type="match status" value="1"/>
</dbReference>
<evidence type="ECO:0000256" key="4">
    <source>
        <dbReference type="ARBA" id="ARBA00022519"/>
    </source>
</evidence>
<evidence type="ECO:0000256" key="3">
    <source>
        <dbReference type="ARBA" id="ARBA00022475"/>
    </source>
</evidence>
<dbReference type="InterPro" id="IPR003004">
    <property type="entry name" value="GspF/PilC"/>
</dbReference>
<dbReference type="PANTHER" id="PTHR30012:SF0">
    <property type="entry name" value="TYPE II SECRETION SYSTEM PROTEIN F-RELATED"/>
    <property type="match status" value="1"/>
</dbReference>
<keyword evidence="3" id="KW-1003">Cell membrane</keyword>
<feature type="transmembrane region" description="Helical" evidence="8">
    <location>
        <begin position="211"/>
        <end position="241"/>
    </location>
</feature>
<evidence type="ECO:0000313" key="10">
    <source>
        <dbReference type="EMBL" id="VAW32912.1"/>
    </source>
</evidence>
<feature type="domain" description="Type II secretion system protein GspF" evidence="9">
    <location>
        <begin position="70"/>
        <end position="192"/>
    </location>
</feature>